<comment type="subunit">
    <text evidence="1 12">Homodimer.</text>
</comment>
<dbReference type="GO" id="GO:0016803">
    <property type="term" value="F:ether hydrolase activity"/>
    <property type="evidence" value="ECO:0007669"/>
    <property type="project" value="TreeGrafter"/>
</dbReference>
<dbReference type="RefSeq" id="WP_311834826.1">
    <property type="nucleotide sequence ID" value="NZ_JARQBJ010000001.1"/>
</dbReference>
<evidence type="ECO:0000256" key="7">
    <source>
        <dbReference type="ARBA" id="ARBA00061234"/>
    </source>
</evidence>
<evidence type="ECO:0000313" key="14">
    <source>
        <dbReference type="EMBL" id="MDT2809046.1"/>
    </source>
</evidence>
<dbReference type="InterPro" id="IPR046348">
    <property type="entry name" value="SIS_dom_sf"/>
</dbReference>
<comment type="pathway">
    <text evidence="6">Cell wall biogenesis.</text>
</comment>
<dbReference type="Gene3D" id="3.40.50.10490">
    <property type="entry name" value="Glucose-6-phosphate isomerase like protein, domain 1"/>
    <property type="match status" value="1"/>
</dbReference>
<dbReference type="NCBIfam" id="NF009222">
    <property type="entry name" value="PRK12570.1"/>
    <property type="match status" value="1"/>
</dbReference>
<evidence type="ECO:0000256" key="9">
    <source>
        <dbReference type="ARBA" id="ARBA00070061"/>
    </source>
</evidence>
<feature type="domain" description="SIS" evidence="13">
    <location>
        <begin position="54"/>
        <end position="217"/>
    </location>
</feature>
<dbReference type="Pfam" id="PF22645">
    <property type="entry name" value="GKRP_SIS_N"/>
    <property type="match status" value="1"/>
</dbReference>
<comment type="function">
    <text evidence="12">Specifically catalyzes the cleavage of the D-lactyl ether substituent of MurNAc 6-phosphate, producing GlcNAc 6-phosphate and D-lactate.</text>
</comment>
<dbReference type="FunFam" id="1.10.8.1080:FF:000001">
    <property type="entry name" value="N-acetylmuramic acid 6-phosphate etherase"/>
    <property type="match status" value="1"/>
</dbReference>
<evidence type="ECO:0000256" key="5">
    <source>
        <dbReference type="ARBA" id="ARBA00060595"/>
    </source>
</evidence>
<name>A0AAW8TWH5_9ENTE</name>
<dbReference type="InterPro" id="IPR040190">
    <property type="entry name" value="MURQ/GCKR"/>
</dbReference>
<dbReference type="Gene3D" id="1.10.8.1080">
    <property type="match status" value="1"/>
</dbReference>
<evidence type="ECO:0000256" key="12">
    <source>
        <dbReference type="HAMAP-Rule" id="MF_00068"/>
    </source>
</evidence>
<comment type="caution">
    <text evidence="14">The sequence shown here is derived from an EMBL/GenBank/DDBJ whole genome shotgun (WGS) entry which is preliminary data.</text>
</comment>
<comment type="miscellaneous">
    <text evidence="12">A lyase-type mechanism (elimination/hydration) is suggested for the cleavage of the lactyl ether bond of MurNAc 6-phosphate, with the formation of an alpha,beta-unsaturated aldehyde intermediate with (E)-stereochemistry, followed by the syn addition of water to give product.</text>
</comment>
<dbReference type="InterPro" id="IPR001347">
    <property type="entry name" value="SIS_dom"/>
</dbReference>
<evidence type="ECO:0000256" key="4">
    <source>
        <dbReference type="ARBA" id="ARBA00051747"/>
    </source>
</evidence>
<dbReference type="CDD" id="cd05007">
    <property type="entry name" value="SIS_Etherase"/>
    <property type="match status" value="1"/>
</dbReference>
<dbReference type="GO" id="GO:0046348">
    <property type="term" value="P:amino sugar catabolic process"/>
    <property type="evidence" value="ECO:0007669"/>
    <property type="project" value="InterPro"/>
</dbReference>
<reference evidence="14" key="1">
    <citation type="submission" date="2023-03" db="EMBL/GenBank/DDBJ databases">
        <authorList>
            <person name="Shen W."/>
            <person name="Cai J."/>
        </authorList>
    </citation>
    <scope>NUCLEOTIDE SEQUENCE</scope>
    <source>
        <strain evidence="14">B226-2</strain>
    </source>
</reference>
<dbReference type="PROSITE" id="PS01272">
    <property type="entry name" value="GCKR"/>
    <property type="match status" value="1"/>
</dbReference>
<protein>
    <recommendedName>
        <fullName evidence="9 12">N-acetylmuramic acid 6-phosphate etherase</fullName>
        <shortName evidence="12">MurNAc-6-P etherase</shortName>
        <ecNumber evidence="8 12">4.2.1.126</ecNumber>
    </recommendedName>
    <alternativeName>
        <fullName evidence="11 12">N-acetylmuramic acid 6-phosphate hydrolase</fullName>
    </alternativeName>
    <alternativeName>
        <fullName evidence="10 12">N-acetylmuramic acid 6-phosphate lyase</fullName>
    </alternativeName>
</protein>
<evidence type="ECO:0000256" key="3">
    <source>
        <dbReference type="ARBA" id="ARBA00023277"/>
    </source>
</evidence>
<evidence type="ECO:0000256" key="10">
    <source>
        <dbReference type="ARBA" id="ARBA00077905"/>
    </source>
</evidence>
<dbReference type="GO" id="GO:0097367">
    <property type="term" value="F:carbohydrate derivative binding"/>
    <property type="evidence" value="ECO:0007669"/>
    <property type="project" value="InterPro"/>
</dbReference>
<dbReference type="EC" id="4.2.1.126" evidence="8 12"/>
<keyword evidence="3 12" id="KW-0119">Carbohydrate metabolism</keyword>
<organism evidence="14 15">
    <name type="scientific">Enterococcus asini</name>
    <dbReference type="NCBI Taxonomy" id="57732"/>
    <lineage>
        <taxon>Bacteria</taxon>
        <taxon>Bacillati</taxon>
        <taxon>Bacillota</taxon>
        <taxon>Bacilli</taxon>
        <taxon>Lactobacillales</taxon>
        <taxon>Enterococcaceae</taxon>
        <taxon>Enterococcus</taxon>
    </lineage>
</organism>
<feature type="active site" evidence="12">
    <location>
        <position position="113"/>
    </location>
</feature>
<dbReference type="GO" id="GO:0016835">
    <property type="term" value="F:carbon-oxygen lyase activity"/>
    <property type="evidence" value="ECO:0007669"/>
    <property type="project" value="UniProtKB-UniRule"/>
</dbReference>
<comment type="pathway">
    <text evidence="12">Amino-sugar metabolism; N-acetylmuramate degradation.</text>
</comment>
<dbReference type="Proteomes" id="UP001256711">
    <property type="component" value="Unassembled WGS sequence"/>
</dbReference>
<evidence type="ECO:0000256" key="11">
    <source>
        <dbReference type="ARBA" id="ARBA00084049"/>
    </source>
</evidence>
<proteinExistence type="inferred from homology"/>
<evidence type="ECO:0000256" key="2">
    <source>
        <dbReference type="ARBA" id="ARBA00023239"/>
    </source>
</evidence>
<accession>A0AAW8TWH5</accession>
<dbReference type="InterPro" id="IPR000408">
    <property type="entry name" value="Reg_chr_condens"/>
</dbReference>
<feature type="active site" description="Proton donor" evidence="12">
    <location>
        <position position="82"/>
    </location>
</feature>
<dbReference type="PANTHER" id="PTHR10088:SF4">
    <property type="entry name" value="GLUCOKINASE REGULATORY PROTEIN"/>
    <property type="match status" value="1"/>
</dbReference>
<evidence type="ECO:0000256" key="8">
    <source>
        <dbReference type="ARBA" id="ARBA00067056"/>
    </source>
</evidence>
<comment type="catalytic activity">
    <reaction evidence="4 12">
        <text>N-acetyl-D-muramate 6-phosphate + H2O = N-acetyl-D-glucosamine 6-phosphate + (R)-lactate</text>
        <dbReference type="Rhea" id="RHEA:26410"/>
        <dbReference type="ChEBI" id="CHEBI:15377"/>
        <dbReference type="ChEBI" id="CHEBI:16004"/>
        <dbReference type="ChEBI" id="CHEBI:57513"/>
        <dbReference type="ChEBI" id="CHEBI:58722"/>
        <dbReference type="EC" id="4.2.1.126"/>
    </reaction>
</comment>
<evidence type="ECO:0000313" key="15">
    <source>
        <dbReference type="Proteomes" id="UP001256711"/>
    </source>
</evidence>
<dbReference type="PANTHER" id="PTHR10088">
    <property type="entry name" value="GLUCOKINASE REGULATORY PROTEIN"/>
    <property type="match status" value="1"/>
</dbReference>
<dbReference type="InterPro" id="IPR005486">
    <property type="entry name" value="Glucokinase_regulatory_CS"/>
</dbReference>
<dbReference type="InterPro" id="IPR005488">
    <property type="entry name" value="Etherase_MurQ"/>
</dbReference>
<dbReference type="NCBIfam" id="NF003915">
    <property type="entry name" value="PRK05441.1"/>
    <property type="match status" value="1"/>
</dbReference>
<evidence type="ECO:0000256" key="1">
    <source>
        <dbReference type="ARBA" id="ARBA00011738"/>
    </source>
</evidence>
<sequence>MLEKLLTEKRNPRSMALDQMSNLEIITLMNQEDYQVIETIKKNTESIDQVIEDVVAVFKNGGRLFYIGAGTSGRLGILDAVECVPTFSTNPEMVQGLIAGGVTALTEAVEGSEDSLSLAEADLRQVGLSEKDYVLGISASGRTPYVIGGLNYAKQVGAKTGALSCNSPAEISQYAEQKIELPVGPEVLTGSTRLKAGTAQKLVLNMISTISMIRLGKVFNNLMVDVKPTNKKLVERSKRIIMEATGVSAEVAEEYYREADQNVKLAIMQILTGIDVATASKLLAEHQGNIREAIQDAK</sequence>
<evidence type="ECO:0000259" key="13">
    <source>
        <dbReference type="PROSITE" id="PS51464"/>
    </source>
</evidence>
<dbReference type="FunFam" id="3.40.50.10490:FF:000014">
    <property type="entry name" value="N-acetylmuramic acid 6-phosphate etherase"/>
    <property type="match status" value="1"/>
</dbReference>
<dbReference type="PROSITE" id="PS50012">
    <property type="entry name" value="RCC1_3"/>
    <property type="match status" value="1"/>
</dbReference>
<comment type="similarity">
    <text evidence="7 12">Belongs to the GCKR-like family. MurNAc-6-P etherase subfamily.</text>
</comment>
<dbReference type="NCBIfam" id="TIGR00274">
    <property type="entry name" value="N-acetylmuramic acid 6-phosphate etherase"/>
    <property type="match status" value="1"/>
</dbReference>
<dbReference type="PROSITE" id="PS51464">
    <property type="entry name" value="SIS"/>
    <property type="match status" value="1"/>
</dbReference>
<comment type="pathway">
    <text evidence="5">Amino-sugar metabolism; 1,6-anhydro-N-acetylmuramate degradation.</text>
</comment>
<dbReference type="SUPFAM" id="SSF53697">
    <property type="entry name" value="SIS domain"/>
    <property type="match status" value="1"/>
</dbReference>
<gene>
    <name evidence="12 14" type="primary">murQ</name>
    <name evidence="14" type="ORF">P7H43_00860</name>
</gene>
<dbReference type="AlphaFoldDB" id="A0AAW8TWH5"/>
<dbReference type="HAMAP" id="MF_00068">
    <property type="entry name" value="MurQ"/>
    <property type="match status" value="1"/>
</dbReference>
<keyword evidence="2 12" id="KW-0456">Lyase</keyword>
<evidence type="ECO:0000256" key="6">
    <source>
        <dbReference type="ARBA" id="ARBA00060672"/>
    </source>
</evidence>
<dbReference type="GO" id="GO:0009254">
    <property type="term" value="P:peptidoglycan turnover"/>
    <property type="evidence" value="ECO:0007669"/>
    <property type="project" value="TreeGrafter"/>
</dbReference>
<dbReference type="EMBL" id="JARQBJ010000001">
    <property type="protein sequence ID" value="MDT2809046.1"/>
    <property type="molecule type" value="Genomic_DNA"/>
</dbReference>